<gene>
    <name evidence="4" type="ORF">SAMN05660236_0140</name>
</gene>
<accession>A0A1T5IKT7</accession>
<proteinExistence type="predicted"/>
<dbReference type="PANTHER" id="PTHR44943">
    <property type="entry name" value="CELLULOSE SYNTHASE OPERON PROTEIN C"/>
    <property type="match status" value="1"/>
</dbReference>
<dbReference type="SMART" id="SM00028">
    <property type="entry name" value="TPR"/>
    <property type="match status" value="9"/>
</dbReference>
<keyword evidence="2 3" id="KW-0802">TPR repeat</keyword>
<keyword evidence="1" id="KW-0677">Repeat</keyword>
<reference evidence="4 5" key="1">
    <citation type="submission" date="2017-02" db="EMBL/GenBank/DDBJ databases">
        <authorList>
            <person name="Peterson S.W."/>
        </authorList>
    </citation>
    <scope>NUCLEOTIDE SEQUENCE [LARGE SCALE GENOMIC DNA]</scope>
    <source>
        <strain evidence="4 5">DSM 25262</strain>
    </source>
</reference>
<evidence type="ECO:0000256" key="3">
    <source>
        <dbReference type="PROSITE-ProRule" id="PRU00339"/>
    </source>
</evidence>
<dbReference type="AlphaFoldDB" id="A0A1T5IKT7"/>
<name>A0A1T5IKT7_9BACT</name>
<organism evidence="4 5">
    <name type="scientific">Ohtaekwangia koreensis</name>
    <dbReference type="NCBI Taxonomy" id="688867"/>
    <lineage>
        <taxon>Bacteria</taxon>
        <taxon>Pseudomonadati</taxon>
        <taxon>Bacteroidota</taxon>
        <taxon>Cytophagia</taxon>
        <taxon>Cytophagales</taxon>
        <taxon>Fulvivirgaceae</taxon>
        <taxon>Ohtaekwangia</taxon>
    </lineage>
</organism>
<keyword evidence="5" id="KW-1185">Reference proteome</keyword>
<sequence>MTGHGQRKKKPQDEPQASGIKLREAEFYFTEGEKFFILEDYAKALLYYQRTLEITPENATVHYKIAEVLARSNRQEDLQKAALSIENALKLERQNKYFYLLAANIYNSLTKFDKAAEIYETLIREVKGSEEYLYELAAVYQYAGKPDEAIKTYNRAESILGINDISSIQKQRLYLEQGKSKEAIAEGEKLINAFPDEERYVMGFAEVLSQNGFRNDAVRYLDKFVQQNPEAGNAKMLLAGLYRETQQEEKSRPLLLELFDDPSVELTSKLIMLGTYNTELAQRKAKNTTDQNLQDFVLSLYQKLEKNHGNDPRVHIVGGDLYLSVEKNREAQQEYEKAIDLGDVNFEVWKNLLYLETQAGQWDNVIRHADEALEYFPNQGMLHYFNGYAHFRKRNYAEAIVSLDQAKRLSSSNTSIVGEINSMLGDAYNANKDYDKSDKAYEEALLINPDNSAVLNNYSYYLALRKVNLEKAEKMSAHLVKNNPDNPTFLDTYAWVLFTREKYKEARKTIERAISTGKATATHFEHYGDILFKLGDVNGAVQQWEKARGLNANSEVLNKKIANRKIYE</sequence>
<dbReference type="EMBL" id="FUZU01000001">
    <property type="protein sequence ID" value="SKC39682.1"/>
    <property type="molecule type" value="Genomic_DNA"/>
</dbReference>
<dbReference type="InterPro" id="IPR011990">
    <property type="entry name" value="TPR-like_helical_dom_sf"/>
</dbReference>
<feature type="repeat" description="TPR" evidence="3">
    <location>
        <begin position="418"/>
        <end position="451"/>
    </location>
</feature>
<dbReference type="InterPro" id="IPR051685">
    <property type="entry name" value="Ycf3/AcsC/BcsC/TPR_MFPF"/>
</dbReference>
<feature type="repeat" description="TPR" evidence="3">
    <location>
        <begin position="25"/>
        <end position="58"/>
    </location>
</feature>
<evidence type="ECO:0000256" key="1">
    <source>
        <dbReference type="ARBA" id="ARBA00022737"/>
    </source>
</evidence>
<dbReference type="Gene3D" id="1.25.40.10">
    <property type="entry name" value="Tetratricopeptide repeat domain"/>
    <property type="match status" value="4"/>
</dbReference>
<dbReference type="Pfam" id="PF13181">
    <property type="entry name" value="TPR_8"/>
    <property type="match status" value="2"/>
</dbReference>
<dbReference type="PROSITE" id="PS50005">
    <property type="entry name" value="TPR"/>
    <property type="match status" value="2"/>
</dbReference>
<dbReference type="Proteomes" id="UP000190961">
    <property type="component" value="Unassembled WGS sequence"/>
</dbReference>
<evidence type="ECO:0000313" key="4">
    <source>
        <dbReference type="EMBL" id="SKC39682.1"/>
    </source>
</evidence>
<dbReference type="PANTHER" id="PTHR44943:SF4">
    <property type="entry name" value="TPR REPEAT-CONTAINING PROTEIN MJ0798"/>
    <property type="match status" value="1"/>
</dbReference>
<protein>
    <submittedName>
        <fullName evidence="4">Tetratricopeptide repeat-containing protein</fullName>
    </submittedName>
</protein>
<dbReference type="InterPro" id="IPR019734">
    <property type="entry name" value="TPR_rpt"/>
</dbReference>
<dbReference type="SUPFAM" id="SSF48452">
    <property type="entry name" value="TPR-like"/>
    <property type="match status" value="2"/>
</dbReference>
<evidence type="ECO:0000313" key="5">
    <source>
        <dbReference type="Proteomes" id="UP000190961"/>
    </source>
</evidence>
<dbReference type="STRING" id="688867.SAMN05660236_0140"/>
<dbReference type="Pfam" id="PF13432">
    <property type="entry name" value="TPR_16"/>
    <property type="match status" value="3"/>
</dbReference>
<evidence type="ECO:0000256" key="2">
    <source>
        <dbReference type="ARBA" id="ARBA00022803"/>
    </source>
</evidence>